<feature type="domain" description="Amidase" evidence="2">
    <location>
        <begin position="26"/>
        <end position="470"/>
    </location>
</feature>
<accession>A0A1T0CSX6</accession>
<dbReference type="PANTHER" id="PTHR11895">
    <property type="entry name" value="TRANSAMIDASE"/>
    <property type="match status" value="1"/>
</dbReference>
<evidence type="ECO:0000259" key="2">
    <source>
        <dbReference type="Pfam" id="PF01425"/>
    </source>
</evidence>
<dbReference type="Gene3D" id="3.90.1300.10">
    <property type="entry name" value="Amidase signature (AS) domain"/>
    <property type="match status" value="1"/>
</dbReference>
<name>A0A1T0CSX6_9GAMM</name>
<reference evidence="3 4" key="1">
    <citation type="submission" date="2017-02" db="EMBL/GenBank/DDBJ databases">
        <title>Draft genome sequence of Moraxella porci CCUG 54912T type strain.</title>
        <authorList>
            <person name="Salva-Serra F."/>
            <person name="Engstrom-Jakobsson H."/>
            <person name="Thorell K."/>
            <person name="Jaen-Luchoro D."/>
            <person name="Gonzales-Siles L."/>
            <person name="Karlsson R."/>
            <person name="Yazdan S."/>
            <person name="Boulund F."/>
            <person name="Johnning A."/>
            <person name="Engstrand L."/>
            <person name="Kristiansson E."/>
            <person name="Moore E."/>
        </authorList>
    </citation>
    <scope>NUCLEOTIDE SEQUENCE [LARGE SCALE GENOMIC DNA]</scope>
    <source>
        <strain evidence="3 4">CCUG 54912</strain>
    </source>
</reference>
<protein>
    <submittedName>
        <fullName evidence="3">Amidase</fullName>
    </submittedName>
</protein>
<comment type="caution">
    <text evidence="3">The sequence shown here is derived from an EMBL/GenBank/DDBJ whole genome shotgun (WGS) entry which is preliminary data.</text>
</comment>
<dbReference type="InterPro" id="IPR000120">
    <property type="entry name" value="Amidase"/>
</dbReference>
<dbReference type="InterPro" id="IPR036928">
    <property type="entry name" value="AS_sf"/>
</dbReference>
<dbReference type="Pfam" id="PF01425">
    <property type="entry name" value="Amidase"/>
    <property type="match status" value="1"/>
</dbReference>
<dbReference type="AlphaFoldDB" id="A0A1T0CSX6"/>
<dbReference type="GO" id="GO:0003824">
    <property type="term" value="F:catalytic activity"/>
    <property type="evidence" value="ECO:0007669"/>
    <property type="project" value="InterPro"/>
</dbReference>
<evidence type="ECO:0000313" key="4">
    <source>
        <dbReference type="Proteomes" id="UP000190683"/>
    </source>
</evidence>
<dbReference type="RefSeq" id="WP_078317716.1">
    <property type="nucleotide sequence ID" value="NZ_MUYV01000005.1"/>
</dbReference>
<comment type="similarity">
    <text evidence="1">Belongs to the amidase family.</text>
</comment>
<dbReference type="SUPFAM" id="SSF75304">
    <property type="entry name" value="Amidase signature (AS) enzymes"/>
    <property type="match status" value="1"/>
</dbReference>
<gene>
    <name evidence="3" type="ORF">B0681_05400</name>
</gene>
<evidence type="ECO:0000313" key="3">
    <source>
        <dbReference type="EMBL" id="OOS25442.1"/>
    </source>
</evidence>
<dbReference type="STRING" id="573983.B0681_05400"/>
<dbReference type="PANTHER" id="PTHR11895:SF7">
    <property type="entry name" value="GLUTAMYL-TRNA(GLN) AMIDOTRANSFERASE SUBUNIT A, MITOCHONDRIAL"/>
    <property type="match status" value="1"/>
</dbReference>
<dbReference type="Proteomes" id="UP000190683">
    <property type="component" value="Unassembled WGS sequence"/>
</dbReference>
<keyword evidence="4" id="KW-1185">Reference proteome</keyword>
<sequence>MFKEYSQYDAMGLAKLIDDGQISPKEALLAAIDRADRLNPKLNAIIHRFDDRALAACDTLPKGAFFGVPFLLKDLLYEYAGEPLCMGSRSVRITPKIDNEIVKRIKQAGLNCFGKTNTPEFGLIITTEPKAYGPAHNPFLHGYSTGGSSGGSAAAVASGIVPMAASGDGGGSIRFPAAWCGVFGLKPTRGRNPISSVLGEDWLGAVANHVITRSVRDSAMMLDVLNGAELGAPFILPSDCFYQASQTAPKRLKIALHQRPLVANTPIDKDVMDCLHTTAKQLADMGHIIEEAEPDVDIERLWQDFLVVVGCHTAYLIDDIARTHGKAMIASLETQTQNLAMFGRSMTVLDLLNAKQGWHSVRYQVDKLLQDYDVILCPTVPTPAVPHGQLPPKPVDEFMMNLSNPFKFGKLLLKSGIVEKLSHPVQSKIAFTMLANITGMPAMSMPLGLSRDGLPIGVQMIARLNDEKTLFAIAGEMERAGYFIQTPVAD</sequence>
<proteinExistence type="inferred from homology"/>
<dbReference type="InterPro" id="IPR023631">
    <property type="entry name" value="Amidase_dom"/>
</dbReference>
<organism evidence="3 4">
    <name type="scientific">Moraxella porci DSM 25326</name>
    <dbReference type="NCBI Taxonomy" id="573983"/>
    <lineage>
        <taxon>Bacteria</taxon>
        <taxon>Pseudomonadati</taxon>
        <taxon>Pseudomonadota</taxon>
        <taxon>Gammaproteobacteria</taxon>
        <taxon>Moraxellales</taxon>
        <taxon>Moraxellaceae</taxon>
        <taxon>Moraxella</taxon>
    </lineage>
</organism>
<dbReference type="EMBL" id="MUYV01000005">
    <property type="protein sequence ID" value="OOS25442.1"/>
    <property type="molecule type" value="Genomic_DNA"/>
</dbReference>
<evidence type="ECO:0000256" key="1">
    <source>
        <dbReference type="ARBA" id="ARBA00009199"/>
    </source>
</evidence>